<evidence type="ECO:0000256" key="1">
    <source>
        <dbReference type="SAM" id="Phobius"/>
    </source>
</evidence>
<proteinExistence type="predicted"/>
<sequence>MTVEDSLNISTHGNQNFALLMVVFICTVGLVFCRAFALITGSWHLNFILRFFLLLEGRSWYRNIYNPCNDFLWQYHHDQNTARELPFLLMKKRLVLTESKLLLVSSIEPEVCL</sequence>
<dbReference type="EMBL" id="MU250565">
    <property type="protein sequence ID" value="KAG7440948.1"/>
    <property type="molecule type" value="Genomic_DNA"/>
</dbReference>
<keyword evidence="1" id="KW-0812">Transmembrane</keyword>
<name>A0A9P7VI09_9AGAR</name>
<dbReference type="AlphaFoldDB" id="A0A9P7VI09"/>
<keyword evidence="1" id="KW-0472">Membrane</keyword>
<evidence type="ECO:0000313" key="3">
    <source>
        <dbReference type="Proteomes" id="UP000812287"/>
    </source>
</evidence>
<dbReference type="GeneID" id="66103691"/>
<organism evidence="2 3">
    <name type="scientific">Guyanagaster necrorhizus</name>
    <dbReference type="NCBI Taxonomy" id="856835"/>
    <lineage>
        <taxon>Eukaryota</taxon>
        <taxon>Fungi</taxon>
        <taxon>Dikarya</taxon>
        <taxon>Basidiomycota</taxon>
        <taxon>Agaricomycotina</taxon>
        <taxon>Agaricomycetes</taxon>
        <taxon>Agaricomycetidae</taxon>
        <taxon>Agaricales</taxon>
        <taxon>Marasmiineae</taxon>
        <taxon>Physalacriaceae</taxon>
        <taxon>Guyanagaster</taxon>
    </lineage>
</organism>
<reference evidence="2" key="1">
    <citation type="submission" date="2020-11" db="EMBL/GenBank/DDBJ databases">
        <title>Adaptations for nitrogen fixation in a non-lichenized fungal sporocarp promotes dispersal by wood-feeding termites.</title>
        <authorList>
            <consortium name="DOE Joint Genome Institute"/>
            <person name="Koch R.A."/>
            <person name="Yoon G."/>
            <person name="Arayal U."/>
            <person name="Lail K."/>
            <person name="Amirebrahimi M."/>
            <person name="Labutti K."/>
            <person name="Lipzen A."/>
            <person name="Riley R."/>
            <person name="Barry K."/>
            <person name="Henrissat B."/>
            <person name="Grigoriev I.V."/>
            <person name="Herr J.R."/>
            <person name="Aime M.C."/>
        </authorList>
    </citation>
    <scope>NUCLEOTIDE SEQUENCE</scope>
    <source>
        <strain evidence="2">MCA 3950</strain>
    </source>
</reference>
<comment type="caution">
    <text evidence="2">The sequence shown here is derived from an EMBL/GenBank/DDBJ whole genome shotgun (WGS) entry which is preliminary data.</text>
</comment>
<dbReference type="Proteomes" id="UP000812287">
    <property type="component" value="Unassembled WGS sequence"/>
</dbReference>
<gene>
    <name evidence="2" type="ORF">BT62DRAFT_558700</name>
</gene>
<feature type="transmembrane region" description="Helical" evidence="1">
    <location>
        <begin position="17"/>
        <end position="40"/>
    </location>
</feature>
<keyword evidence="1" id="KW-1133">Transmembrane helix</keyword>
<dbReference type="RefSeq" id="XP_043034448.1">
    <property type="nucleotide sequence ID" value="XM_043181395.1"/>
</dbReference>
<evidence type="ECO:0000313" key="2">
    <source>
        <dbReference type="EMBL" id="KAG7440948.1"/>
    </source>
</evidence>
<protein>
    <submittedName>
        <fullName evidence="2">Uncharacterized protein</fullName>
    </submittedName>
</protein>
<keyword evidence="3" id="KW-1185">Reference proteome</keyword>
<accession>A0A9P7VI09</accession>